<name>A0ABR2R6R0_9ROSI</name>
<evidence type="ECO:0000313" key="2">
    <source>
        <dbReference type="EMBL" id="KAK9008484.1"/>
    </source>
</evidence>
<dbReference type="EMBL" id="JBBPBN010000026">
    <property type="protein sequence ID" value="KAK9008484.1"/>
    <property type="molecule type" value="Genomic_DNA"/>
</dbReference>
<evidence type="ECO:0000313" key="3">
    <source>
        <dbReference type="Proteomes" id="UP001396334"/>
    </source>
</evidence>
<dbReference type="SUPFAM" id="SSF52058">
    <property type="entry name" value="L domain-like"/>
    <property type="match status" value="1"/>
</dbReference>
<comment type="caution">
    <text evidence="2">The sequence shown here is derived from an EMBL/GenBank/DDBJ whole genome shotgun (WGS) entry which is preliminary data.</text>
</comment>
<evidence type="ECO:0000256" key="1">
    <source>
        <dbReference type="SAM" id="SignalP"/>
    </source>
</evidence>
<feature type="chain" id="PRO_5045359858" evidence="1">
    <location>
        <begin position="32"/>
        <end position="112"/>
    </location>
</feature>
<feature type="signal peptide" evidence="1">
    <location>
        <begin position="1"/>
        <end position="31"/>
    </location>
</feature>
<protein>
    <submittedName>
        <fullName evidence="2">Uncharacterized protein</fullName>
    </submittedName>
</protein>
<dbReference type="InterPro" id="IPR032675">
    <property type="entry name" value="LRR_dom_sf"/>
</dbReference>
<organism evidence="2 3">
    <name type="scientific">Hibiscus sabdariffa</name>
    <name type="common">roselle</name>
    <dbReference type="NCBI Taxonomy" id="183260"/>
    <lineage>
        <taxon>Eukaryota</taxon>
        <taxon>Viridiplantae</taxon>
        <taxon>Streptophyta</taxon>
        <taxon>Embryophyta</taxon>
        <taxon>Tracheophyta</taxon>
        <taxon>Spermatophyta</taxon>
        <taxon>Magnoliopsida</taxon>
        <taxon>eudicotyledons</taxon>
        <taxon>Gunneridae</taxon>
        <taxon>Pentapetalae</taxon>
        <taxon>rosids</taxon>
        <taxon>malvids</taxon>
        <taxon>Malvales</taxon>
        <taxon>Malvaceae</taxon>
        <taxon>Malvoideae</taxon>
        <taxon>Hibiscus</taxon>
    </lineage>
</organism>
<accession>A0ABR2R6R0</accession>
<keyword evidence="3" id="KW-1185">Reference proteome</keyword>
<reference evidence="2 3" key="1">
    <citation type="journal article" date="2024" name="G3 (Bethesda)">
        <title>Genome assembly of Hibiscus sabdariffa L. provides insights into metabolisms of medicinal natural products.</title>
        <authorList>
            <person name="Kim T."/>
        </authorList>
    </citation>
    <scope>NUCLEOTIDE SEQUENCE [LARGE SCALE GENOMIC DNA]</scope>
    <source>
        <strain evidence="2">TK-2024</strain>
        <tissue evidence="2">Old leaves</tissue>
    </source>
</reference>
<keyword evidence="1" id="KW-0732">Signal</keyword>
<dbReference type="Gene3D" id="3.80.10.10">
    <property type="entry name" value="Ribonuclease Inhibitor"/>
    <property type="match status" value="1"/>
</dbReference>
<dbReference type="Proteomes" id="UP001396334">
    <property type="component" value="Unassembled WGS sequence"/>
</dbReference>
<sequence>MVLLEFFPMTFLNWVFLACFICSLLSLESSGQPCDPNDLLALKEFAGNLTEGGLKGKNSTSLARLDRLKRLHLPCNHLMGVLPLELSDLKQLEFLDMSFNCCVDRFLDPFLV</sequence>
<gene>
    <name evidence="2" type="ORF">V6N11_075375</name>
</gene>
<proteinExistence type="predicted"/>